<organism evidence="1 2">
    <name type="scientific">Catharanthus roseus</name>
    <name type="common">Madagascar periwinkle</name>
    <name type="synonym">Vinca rosea</name>
    <dbReference type="NCBI Taxonomy" id="4058"/>
    <lineage>
        <taxon>Eukaryota</taxon>
        <taxon>Viridiplantae</taxon>
        <taxon>Streptophyta</taxon>
        <taxon>Embryophyta</taxon>
        <taxon>Tracheophyta</taxon>
        <taxon>Spermatophyta</taxon>
        <taxon>Magnoliopsida</taxon>
        <taxon>eudicotyledons</taxon>
        <taxon>Gunneridae</taxon>
        <taxon>Pentapetalae</taxon>
        <taxon>asterids</taxon>
        <taxon>lamiids</taxon>
        <taxon>Gentianales</taxon>
        <taxon>Apocynaceae</taxon>
        <taxon>Rauvolfioideae</taxon>
        <taxon>Vinceae</taxon>
        <taxon>Catharanthinae</taxon>
        <taxon>Catharanthus</taxon>
    </lineage>
</organism>
<reference evidence="2" key="1">
    <citation type="journal article" date="2023" name="Nat. Plants">
        <title>Single-cell RNA sequencing provides a high-resolution roadmap for understanding the multicellular compartmentation of specialized metabolism.</title>
        <authorList>
            <person name="Sun S."/>
            <person name="Shen X."/>
            <person name="Li Y."/>
            <person name="Li Y."/>
            <person name="Wang S."/>
            <person name="Li R."/>
            <person name="Zhang H."/>
            <person name="Shen G."/>
            <person name="Guo B."/>
            <person name="Wei J."/>
            <person name="Xu J."/>
            <person name="St-Pierre B."/>
            <person name="Chen S."/>
            <person name="Sun C."/>
        </authorList>
    </citation>
    <scope>NUCLEOTIDE SEQUENCE [LARGE SCALE GENOMIC DNA]</scope>
</reference>
<dbReference type="Proteomes" id="UP001060085">
    <property type="component" value="Linkage Group LG02"/>
</dbReference>
<sequence length="103" mass="12110">MVASWRSLIKRRERESLVMLIQKIRFTKSFTNIKTATRRMLNSSIRYMDLKKKMQEEHFRIGTLLPANAELVLVVETGMKKGYAYGFGSVELVYMRVEVEIFT</sequence>
<gene>
    <name evidence="1" type="ORF">M9H77_06116</name>
</gene>
<dbReference type="EMBL" id="CM044702">
    <property type="protein sequence ID" value="KAI5675166.1"/>
    <property type="molecule type" value="Genomic_DNA"/>
</dbReference>
<evidence type="ECO:0000313" key="2">
    <source>
        <dbReference type="Proteomes" id="UP001060085"/>
    </source>
</evidence>
<protein>
    <submittedName>
        <fullName evidence="1">Uncharacterized protein</fullName>
    </submittedName>
</protein>
<accession>A0ACC0BR61</accession>
<proteinExistence type="predicted"/>
<keyword evidence="2" id="KW-1185">Reference proteome</keyword>
<name>A0ACC0BR61_CATRO</name>
<evidence type="ECO:0000313" key="1">
    <source>
        <dbReference type="EMBL" id="KAI5675166.1"/>
    </source>
</evidence>
<comment type="caution">
    <text evidence="1">The sequence shown here is derived from an EMBL/GenBank/DDBJ whole genome shotgun (WGS) entry which is preliminary data.</text>
</comment>